<protein>
    <submittedName>
        <fullName evidence="2">Uncharacterized protein</fullName>
    </submittedName>
</protein>
<accession>A0A369J7W4</accession>
<dbReference type="EMBL" id="LUEZ02000106">
    <property type="protein sequence ID" value="RDB18159.1"/>
    <property type="molecule type" value="Genomic_DNA"/>
</dbReference>
<feature type="compositionally biased region" description="Low complexity" evidence="1">
    <location>
        <begin position="268"/>
        <end position="285"/>
    </location>
</feature>
<dbReference type="InParanoid" id="A0A369J7W4"/>
<feature type="compositionally biased region" description="Low complexity" evidence="1">
    <location>
        <begin position="119"/>
        <end position="129"/>
    </location>
</feature>
<proteinExistence type="predicted"/>
<organism evidence="2 3">
    <name type="scientific">Hypsizygus marmoreus</name>
    <name type="common">White beech mushroom</name>
    <name type="synonym">Agaricus marmoreus</name>
    <dbReference type="NCBI Taxonomy" id="39966"/>
    <lineage>
        <taxon>Eukaryota</taxon>
        <taxon>Fungi</taxon>
        <taxon>Dikarya</taxon>
        <taxon>Basidiomycota</taxon>
        <taxon>Agaricomycotina</taxon>
        <taxon>Agaricomycetes</taxon>
        <taxon>Agaricomycetidae</taxon>
        <taxon>Agaricales</taxon>
        <taxon>Tricholomatineae</taxon>
        <taxon>Lyophyllaceae</taxon>
        <taxon>Hypsizygus</taxon>
    </lineage>
</organism>
<keyword evidence="3" id="KW-1185">Reference proteome</keyword>
<evidence type="ECO:0000256" key="1">
    <source>
        <dbReference type="SAM" id="MobiDB-lite"/>
    </source>
</evidence>
<gene>
    <name evidence="2" type="ORF">Hypma_000569</name>
</gene>
<sequence>MPRLLVIHAVTPAPQPTSNLMYECNYAGLNVLQPRVPQGAASLTTSASPSTTSDPPFFPSPSPPMKQEDDDGGGNNLAKSVLEYAVLAVGLTLVACFVLQRIARLKRANQPMRNFFSSSAASTLSSSSTNRTRFPRTNGLNSAPAYPDLFPPPAAYRGSRRVHALDIDDGGRRLGGGGEYDDLGDKDLLPAYEGGGGPPGYADVGTVLGYGYGYGGGMNGVGAGGRGDNGGGNAGGEGVREGNINTSMDTPQPEERRTDLNTTVAESTAGVIPTIPTIGPTGAPTREQPGVSGPDILDTARRPSG</sequence>
<feature type="region of interest" description="Disordered" evidence="1">
    <location>
        <begin position="40"/>
        <end position="74"/>
    </location>
</feature>
<evidence type="ECO:0000313" key="3">
    <source>
        <dbReference type="Proteomes" id="UP000076154"/>
    </source>
</evidence>
<evidence type="ECO:0000313" key="2">
    <source>
        <dbReference type="EMBL" id="RDB18159.1"/>
    </source>
</evidence>
<feature type="region of interest" description="Disordered" evidence="1">
    <location>
        <begin position="119"/>
        <end position="147"/>
    </location>
</feature>
<name>A0A369J7W4_HYPMA</name>
<feature type="region of interest" description="Disordered" evidence="1">
    <location>
        <begin position="229"/>
        <end position="305"/>
    </location>
</feature>
<comment type="caution">
    <text evidence="2">The sequence shown here is derived from an EMBL/GenBank/DDBJ whole genome shotgun (WGS) entry which is preliminary data.</text>
</comment>
<dbReference type="OrthoDB" id="2974599at2759"/>
<feature type="compositionally biased region" description="Low complexity" evidence="1">
    <location>
        <begin position="40"/>
        <end position="55"/>
    </location>
</feature>
<reference evidence="2" key="1">
    <citation type="submission" date="2018-04" db="EMBL/GenBank/DDBJ databases">
        <title>Whole genome sequencing of Hypsizygus marmoreus.</title>
        <authorList>
            <person name="Choi I.-G."/>
            <person name="Min B."/>
            <person name="Kim J.-G."/>
            <person name="Kim S."/>
            <person name="Oh Y.-L."/>
            <person name="Kong W.-S."/>
            <person name="Park H."/>
            <person name="Jeong J."/>
            <person name="Song E.-S."/>
        </authorList>
    </citation>
    <scope>NUCLEOTIDE SEQUENCE [LARGE SCALE GENOMIC DNA]</scope>
    <source>
        <strain evidence="2">51987-8</strain>
    </source>
</reference>
<dbReference type="Proteomes" id="UP000076154">
    <property type="component" value="Unassembled WGS sequence"/>
</dbReference>
<dbReference type="AlphaFoldDB" id="A0A369J7W4"/>